<feature type="domain" description="Ribonuclease H2 subunit B wHTH" evidence="7">
    <location>
        <begin position="126"/>
        <end position="330"/>
    </location>
</feature>
<dbReference type="InterPro" id="IPR019024">
    <property type="entry name" value="RNase_H2_suB_wHTH"/>
</dbReference>
<evidence type="ECO:0000256" key="3">
    <source>
        <dbReference type="ARBA" id="ARBA00023242"/>
    </source>
</evidence>
<evidence type="ECO:0000259" key="7">
    <source>
        <dbReference type="Pfam" id="PF09468"/>
    </source>
</evidence>
<reference evidence="9 10" key="1">
    <citation type="submission" date="2024-09" db="EMBL/GenBank/DDBJ databases">
        <title>Rethinking Asexuality: The Enigmatic Case of Functional Sexual Genes in Lepraria (Stereocaulaceae).</title>
        <authorList>
            <person name="Doellman M."/>
            <person name="Sun Y."/>
            <person name="Barcenas-Pena A."/>
            <person name="Lumbsch H.T."/>
            <person name="Grewe F."/>
        </authorList>
    </citation>
    <scope>NUCLEOTIDE SEQUENCE [LARGE SCALE GENOMIC DNA]</scope>
    <source>
        <strain evidence="9 10">Mercado 3170</strain>
    </source>
</reference>
<evidence type="ECO:0000256" key="2">
    <source>
        <dbReference type="ARBA" id="ARBA00019062"/>
    </source>
</evidence>
<evidence type="ECO:0000313" key="10">
    <source>
        <dbReference type="Proteomes" id="UP001590950"/>
    </source>
</evidence>
<keyword evidence="3" id="KW-0539">Nucleus</keyword>
<dbReference type="EMBL" id="JBEFKJ010000004">
    <property type="protein sequence ID" value="KAL2046281.1"/>
    <property type="molecule type" value="Genomic_DNA"/>
</dbReference>
<evidence type="ECO:0000259" key="8">
    <source>
        <dbReference type="Pfam" id="PF17745"/>
    </source>
</evidence>
<gene>
    <name evidence="9" type="ORF">N7G274_001728</name>
</gene>
<evidence type="ECO:0000313" key="9">
    <source>
        <dbReference type="EMBL" id="KAL2046281.1"/>
    </source>
</evidence>
<feature type="region of interest" description="Disordered" evidence="6">
    <location>
        <begin position="240"/>
        <end position="279"/>
    </location>
</feature>
<evidence type="ECO:0000256" key="4">
    <source>
        <dbReference type="ARBA" id="ARBA00024778"/>
    </source>
</evidence>
<feature type="region of interest" description="Disordered" evidence="6">
    <location>
        <begin position="74"/>
        <end position="99"/>
    </location>
</feature>
<feature type="compositionally biased region" description="Polar residues" evidence="6">
    <location>
        <begin position="245"/>
        <end position="260"/>
    </location>
</feature>
<dbReference type="CDD" id="cd09270">
    <property type="entry name" value="RNase_H2-B"/>
    <property type="match status" value="1"/>
</dbReference>
<feature type="domain" description="Rnh202 triple barrel" evidence="8">
    <location>
        <begin position="14"/>
        <end position="123"/>
    </location>
</feature>
<dbReference type="Proteomes" id="UP001590950">
    <property type="component" value="Unassembled WGS sequence"/>
</dbReference>
<dbReference type="Gene3D" id="2.20.25.530">
    <property type="match status" value="1"/>
</dbReference>
<comment type="caution">
    <text evidence="9">The sequence shown here is derived from an EMBL/GenBank/DDBJ whole genome shotgun (WGS) entry which is preliminary data.</text>
</comment>
<organism evidence="9 10">
    <name type="scientific">Stereocaulon virgatum</name>
    <dbReference type="NCBI Taxonomy" id="373712"/>
    <lineage>
        <taxon>Eukaryota</taxon>
        <taxon>Fungi</taxon>
        <taxon>Dikarya</taxon>
        <taxon>Ascomycota</taxon>
        <taxon>Pezizomycotina</taxon>
        <taxon>Lecanoromycetes</taxon>
        <taxon>OSLEUM clade</taxon>
        <taxon>Lecanoromycetidae</taxon>
        <taxon>Lecanorales</taxon>
        <taxon>Lecanorineae</taxon>
        <taxon>Stereocaulaceae</taxon>
        <taxon>Stereocaulon</taxon>
    </lineage>
</organism>
<dbReference type="InterPro" id="IPR040456">
    <property type="entry name" value="RNase_H2_suB"/>
</dbReference>
<accession>A0ABR4AN86</accession>
<dbReference type="Gene3D" id="1.10.20.120">
    <property type="match status" value="1"/>
</dbReference>
<comment type="subcellular location">
    <subcellularLocation>
        <location evidence="1">Nucleus</location>
    </subcellularLocation>
</comment>
<feature type="region of interest" description="Disordered" evidence="6">
    <location>
        <begin position="378"/>
        <end position="409"/>
    </location>
</feature>
<evidence type="ECO:0000256" key="6">
    <source>
        <dbReference type="SAM" id="MobiDB-lite"/>
    </source>
</evidence>
<dbReference type="Pfam" id="PF09468">
    <property type="entry name" value="RNase_H2-Ydr279"/>
    <property type="match status" value="1"/>
</dbReference>
<dbReference type="Pfam" id="PF17745">
    <property type="entry name" value="Ydr279_N"/>
    <property type="match status" value="1"/>
</dbReference>
<dbReference type="PANTHER" id="PTHR13383">
    <property type="entry name" value="RIBONUCLEASE H2 SUBUNIT B"/>
    <property type="match status" value="1"/>
</dbReference>
<sequence length="434" mass="48459">MNSKPCDDPPKLLVLPANRSQETRVCTLAHPRTSNPCRYLFDPEKGLYEFTRVAVPKSTYRSWLVGGRTRFARPSVRPNKTTSSHVPVSEGFPSEASKAATERPISDGYIIKNADMLVATPIDYLFIILPSFTNSSSTKSPSTKQLFLCADDLLEKISEKSEHFNHIINHEKSRLVVEGRLHAFCDTVDAGDEKMYRLSEEKLLNELVLKARSMVEKGLPSTMEERFIRKALETPVTVLKREESSMSQATPPQTNTPMSESTASDTADSQISTTSSDSTMSVASAATEMTIPDQTASIAIPDELYNLLRMRTALSYMISSYIPSNLAVKLNTILSSAQSFIDFRPLDERLASIARIRAEALAARSLGDFNRKRSMYEDDDAAETRAEKKLRMEEEEKRKKAGESRGVRDLKKVDTKGMKKMSDFFGKAAAVKKK</sequence>
<name>A0ABR4AN86_9LECA</name>
<evidence type="ECO:0000256" key="1">
    <source>
        <dbReference type="ARBA" id="ARBA00004123"/>
    </source>
</evidence>
<feature type="compositionally biased region" description="Low complexity" evidence="6">
    <location>
        <begin position="261"/>
        <end position="279"/>
    </location>
</feature>
<proteinExistence type="predicted"/>
<keyword evidence="10" id="KW-1185">Reference proteome</keyword>
<dbReference type="PANTHER" id="PTHR13383:SF11">
    <property type="entry name" value="RIBONUCLEASE H2 SUBUNIT B"/>
    <property type="match status" value="1"/>
</dbReference>
<comment type="function">
    <text evidence="4">Non catalytic subunit of RNase H2, an endonuclease that specifically degrades the RNA of RNA:DNA hybrids. Participates in DNA replication, possibly by mediating the removal of lagging-strand Okazaki fragment RNA primers during DNA replication. Mediates the excision of single ribonucleotides from DNA:RNA duplexes.</text>
</comment>
<evidence type="ECO:0000256" key="5">
    <source>
        <dbReference type="ARBA" id="ARBA00033464"/>
    </source>
</evidence>
<dbReference type="InterPro" id="IPR041195">
    <property type="entry name" value="Rnh202_N"/>
</dbReference>
<protein>
    <recommendedName>
        <fullName evidence="2">Ribonuclease H2 subunit B</fullName>
    </recommendedName>
    <alternativeName>
        <fullName evidence="5">Ribonuclease HI subunit B</fullName>
    </alternativeName>
</protein>